<reference evidence="5 7" key="2">
    <citation type="journal article" date="2014" name="BMC Genomics">
        <title>An improved genome release (version Mt4.0) for the model legume Medicago truncatula.</title>
        <authorList>
            <person name="Tang H."/>
            <person name="Krishnakumar V."/>
            <person name="Bidwell S."/>
            <person name="Rosen B."/>
            <person name="Chan A."/>
            <person name="Zhou S."/>
            <person name="Gentzbittel L."/>
            <person name="Childs K.L."/>
            <person name="Yandell M."/>
            <person name="Gundlach H."/>
            <person name="Mayer K.F."/>
            <person name="Schwartz D.C."/>
            <person name="Town C.D."/>
        </authorList>
    </citation>
    <scope>GENOME REANNOTATION</scope>
    <source>
        <strain evidence="6 7">cv. Jemalong A17</strain>
    </source>
</reference>
<dbReference type="Gene3D" id="1.20.1270.10">
    <property type="match status" value="1"/>
</dbReference>
<dbReference type="EnsemblPlants" id="AES78190">
    <property type="protein sequence ID" value="AES78190"/>
    <property type="gene ID" value="MTR_7g025720"/>
</dbReference>
<dbReference type="GO" id="GO:0031072">
    <property type="term" value="F:heat shock protein binding"/>
    <property type="evidence" value="ECO:0000318"/>
    <property type="project" value="GO_Central"/>
</dbReference>
<evidence type="ECO:0000313" key="7">
    <source>
        <dbReference type="Proteomes" id="UP000002051"/>
    </source>
</evidence>
<dbReference type="PROSITE" id="PS00329">
    <property type="entry name" value="HSP70_2"/>
    <property type="match status" value="1"/>
</dbReference>
<dbReference type="FunFam" id="3.30.420.40:FF:000026">
    <property type="entry name" value="Heat shock protein 70"/>
    <property type="match status" value="1"/>
</dbReference>
<dbReference type="GO" id="GO:0005524">
    <property type="term" value="F:ATP binding"/>
    <property type="evidence" value="ECO:0007669"/>
    <property type="project" value="UniProtKB-KW"/>
</dbReference>
<dbReference type="Gene3D" id="3.30.420.40">
    <property type="match status" value="2"/>
</dbReference>
<dbReference type="Gene3D" id="2.60.34.10">
    <property type="entry name" value="Substrate Binding Domain Of DNAk, Chain A, domain 1"/>
    <property type="match status" value="1"/>
</dbReference>
<dbReference type="FunFam" id="3.90.640.10:FF:000002">
    <property type="entry name" value="Heat shock 70 kDa"/>
    <property type="match status" value="1"/>
</dbReference>
<dbReference type="GO" id="GO:0042026">
    <property type="term" value="P:protein refolding"/>
    <property type="evidence" value="ECO:0000318"/>
    <property type="project" value="GO_Central"/>
</dbReference>
<gene>
    <name evidence="6" type="primary">11442942</name>
    <name evidence="5" type="ordered locus">MTR_7g025720</name>
</gene>
<dbReference type="GO" id="GO:0044183">
    <property type="term" value="F:protein folding chaperone"/>
    <property type="evidence" value="ECO:0000318"/>
    <property type="project" value="GO_Central"/>
</dbReference>
<dbReference type="PROSITE" id="PS01036">
    <property type="entry name" value="HSP70_3"/>
    <property type="match status" value="1"/>
</dbReference>
<dbReference type="PROSITE" id="PS00297">
    <property type="entry name" value="HSP70_1"/>
    <property type="match status" value="1"/>
</dbReference>
<dbReference type="HOGENOM" id="CLU_005965_2_1_1"/>
<evidence type="ECO:0000313" key="5">
    <source>
        <dbReference type="EMBL" id="AES78190.1"/>
    </source>
</evidence>
<dbReference type="KEGG" id="mtr:11442942"/>
<dbReference type="FunFam" id="2.60.34.10:FF:000012">
    <property type="entry name" value="Heat shock 70 kDa protein"/>
    <property type="match status" value="1"/>
</dbReference>
<dbReference type="FunFam" id="3.30.30.30:FF:000002">
    <property type="entry name" value="Heat shock 70 kDa protein 4"/>
    <property type="match status" value="1"/>
</dbReference>
<dbReference type="OrthoDB" id="2401965at2759"/>
<dbReference type="PANTHER" id="PTHR19375">
    <property type="entry name" value="HEAT SHOCK PROTEIN 70KDA"/>
    <property type="match status" value="1"/>
</dbReference>
<evidence type="ECO:0000256" key="2">
    <source>
        <dbReference type="ARBA" id="ARBA00022741"/>
    </source>
</evidence>
<evidence type="ECO:0000256" key="1">
    <source>
        <dbReference type="ARBA" id="ARBA00007381"/>
    </source>
</evidence>
<dbReference type="GO" id="GO:0140662">
    <property type="term" value="F:ATP-dependent protein folding chaperone"/>
    <property type="evidence" value="ECO:0007669"/>
    <property type="project" value="InterPro"/>
</dbReference>
<dbReference type="Proteomes" id="UP000002051">
    <property type="component" value="Unassembled WGS sequence"/>
</dbReference>
<reference evidence="5 7" key="1">
    <citation type="journal article" date="2011" name="Nature">
        <title>The Medicago genome provides insight into the evolution of rhizobial symbioses.</title>
        <authorList>
            <person name="Young N.D."/>
            <person name="Debelle F."/>
            <person name="Oldroyd G.E."/>
            <person name="Geurts R."/>
            <person name="Cannon S.B."/>
            <person name="Udvardi M.K."/>
            <person name="Benedito V.A."/>
            <person name="Mayer K.F."/>
            <person name="Gouzy J."/>
            <person name="Schoof H."/>
            <person name="Van de Peer Y."/>
            <person name="Proost S."/>
            <person name="Cook D.R."/>
            <person name="Meyers B.C."/>
            <person name="Spannagl M."/>
            <person name="Cheung F."/>
            <person name="De Mita S."/>
            <person name="Krishnakumar V."/>
            <person name="Gundlach H."/>
            <person name="Zhou S."/>
            <person name="Mudge J."/>
            <person name="Bharti A.K."/>
            <person name="Murray J.D."/>
            <person name="Naoumkina M.A."/>
            <person name="Rosen B."/>
            <person name="Silverstein K.A."/>
            <person name="Tang H."/>
            <person name="Rombauts S."/>
            <person name="Zhao P.X."/>
            <person name="Zhou P."/>
            <person name="Barbe V."/>
            <person name="Bardou P."/>
            <person name="Bechner M."/>
            <person name="Bellec A."/>
            <person name="Berger A."/>
            <person name="Berges H."/>
            <person name="Bidwell S."/>
            <person name="Bisseling T."/>
            <person name="Choisne N."/>
            <person name="Couloux A."/>
            <person name="Denny R."/>
            <person name="Deshpande S."/>
            <person name="Dai X."/>
            <person name="Doyle J.J."/>
            <person name="Dudez A.M."/>
            <person name="Farmer A.D."/>
            <person name="Fouteau S."/>
            <person name="Franken C."/>
            <person name="Gibelin C."/>
            <person name="Gish J."/>
            <person name="Goldstein S."/>
            <person name="Gonzalez A.J."/>
            <person name="Green P.J."/>
            <person name="Hallab A."/>
            <person name="Hartog M."/>
            <person name="Hua A."/>
            <person name="Humphray S.J."/>
            <person name="Jeong D.H."/>
            <person name="Jing Y."/>
            <person name="Jocker A."/>
            <person name="Kenton S.M."/>
            <person name="Kim D.J."/>
            <person name="Klee K."/>
            <person name="Lai H."/>
            <person name="Lang C."/>
            <person name="Lin S."/>
            <person name="Macmil S.L."/>
            <person name="Magdelenat G."/>
            <person name="Matthews L."/>
            <person name="McCorrison J."/>
            <person name="Monaghan E.L."/>
            <person name="Mun J.H."/>
            <person name="Najar F.Z."/>
            <person name="Nicholson C."/>
            <person name="Noirot C."/>
            <person name="O'Bleness M."/>
            <person name="Paule C.R."/>
            <person name="Poulain J."/>
            <person name="Prion F."/>
            <person name="Qin B."/>
            <person name="Qu C."/>
            <person name="Retzel E.F."/>
            <person name="Riddle C."/>
            <person name="Sallet E."/>
            <person name="Samain S."/>
            <person name="Samson N."/>
            <person name="Sanders I."/>
            <person name="Saurat O."/>
            <person name="Scarpelli C."/>
            <person name="Schiex T."/>
            <person name="Segurens B."/>
            <person name="Severin A.J."/>
            <person name="Sherrier D.J."/>
            <person name="Shi R."/>
            <person name="Sims S."/>
            <person name="Singer S.R."/>
            <person name="Sinharoy S."/>
            <person name="Sterck L."/>
            <person name="Viollet A."/>
            <person name="Wang B.B."/>
            <person name="Wang K."/>
            <person name="Wang M."/>
            <person name="Wang X."/>
            <person name="Warfsmann J."/>
            <person name="Weissenbach J."/>
            <person name="White D.D."/>
            <person name="White J.D."/>
            <person name="Wiley G.B."/>
            <person name="Wincker P."/>
            <person name="Xing Y."/>
            <person name="Yang L."/>
            <person name="Yao Z."/>
            <person name="Ying F."/>
            <person name="Zhai J."/>
            <person name="Zhou L."/>
            <person name="Zuber A."/>
            <person name="Denarie J."/>
            <person name="Dixon R.A."/>
            <person name="May G.D."/>
            <person name="Schwartz D.C."/>
            <person name="Rogers J."/>
            <person name="Quetier F."/>
            <person name="Town C.D."/>
            <person name="Roe B.A."/>
        </authorList>
    </citation>
    <scope>NUCLEOTIDE SEQUENCE [LARGE SCALE GENOMIC DNA]</scope>
    <source>
        <strain evidence="5">A17</strain>
        <strain evidence="6 7">cv. Jemalong A17</strain>
    </source>
</reference>
<dbReference type="SUPFAM" id="SSF100934">
    <property type="entry name" value="Heat shock protein 70kD (HSP70), C-terminal subdomain"/>
    <property type="match status" value="1"/>
</dbReference>
<dbReference type="NCBIfam" id="NF001413">
    <property type="entry name" value="PRK00290.1"/>
    <property type="match status" value="1"/>
</dbReference>
<dbReference type="Gene3D" id="3.90.640.10">
    <property type="entry name" value="Actin, Chain A, domain 4"/>
    <property type="match status" value="1"/>
</dbReference>
<dbReference type="GO" id="GO:0005737">
    <property type="term" value="C:cytoplasm"/>
    <property type="evidence" value="ECO:0000318"/>
    <property type="project" value="GO_Central"/>
</dbReference>
<dbReference type="InterPro" id="IPR018181">
    <property type="entry name" value="Heat_shock_70_CS"/>
</dbReference>
<dbReference type="STRING" id="3880.G7KZY7"/>
<keyword evidence="2 4" id="KW-0547">Nucleotide-binding</keyword>
<dbReference type="OMA" id="ARRYEGH"/>
<comment type="similarity">
    <text evidence="1 4">Belongs to the heat shock protein 70 family.</text>
</comment>
<protein>
    <submittedName>
        <fullName evidence="5">Heat shock 70 kDa protein</fullName>
    </submittedName>
</protein>
<dbReference type="Pfam" id="PF00012">
    <property type="entry name" value="HSP70"/>
    <property type="match status" value="1"/>
</dbReference>
<keyword evidence="5" id="KW-0346">Stress response</keyword>
<keyword evidence="7" id="KW-1185">Reference proteome</keyword>
<organism evidence="5 7">
    <name type="scientific">Medicago truncatula</name>
    <name type="common">Barrel medic</name>
    <name type="synonym">Medicago tribuloides</name>
    <dbReference type="NCBI Taxonomy" id="3880"/>
    <lineage>
        <taxon>Eukaryota</taxon>
        <taxon>Viridiplantae</taxon>
        <taxon>Streptophyta</taxon>
        <taxon>Embryophyta</taxon>
        <taxon>Tracheophyta</taxon>
        <taxon>Spermatophyta</taxon>
        <taxon>Magnoliopsida</taxon>
        <taxon>eudicotyledons</taxon>
        <taxon>Gunneridae</taxon>
        <taxon>Pentapetalae</taxon>
        <taxon>rosids</taxon>
        <taxon>fabids</taxon>
        <taxon>Fabales</taxon>
        <taxon>Fabaceae</taxon>
        <taxon>Papilionoideae</taxon>
        <taxon>50 kb inversion clade</taxon>
        <taxon>NPAAA clade</taxon>
        <taxon>Hologalegina</taxon>
        <taxon>IRL clade</taxon>
        <taxon>Trifolieae</taxon>
        <taxon>Medicago</taxon>
    </lineage>
</organism>
<proteinExistence type="inferred from homology"/>
<dbReference type="InterPro" id="IPR043129">
    <property type="entry name" value="ATPase_NBD"/>
</dbReference>
<dbReference type="Gene3D" id="3.30.30.30">
    <property type="match status" value="1"/>
</dbReference>
<dbReference type="InterPro" id="IPR029048">
    <property type="entry name" value="HSP70_C_sf"/>
</dbReference>
<accession>G7KZY7</accession>
<dbReference type="InterPro" id="IPR013126">
    <property type="entry name" value="Hsp_70_fam"/>
</dbReference>
<dbReference type="SUPFAM" id="SSF53067">
    <property type="entry name" value="Actin-like ATPase domain"/>
    <property type="match status" value="2"/>
</dbReference>
<evidence type="ECO:0000313" key="6">
    <source>
        <dbReference type="EnsemblPlants" id="AES78190"/>
    </source>
</evidence>
<dbReference type="PRINTS" id="PR00301">
    <property type="entry name" value="HEATSHOCK70"/>
</dbReference>
<name>G7KZY7_MEDTR</name>
<reference evidence="6" key="3">
    <citation type="submission" date="2015-04" db="UniProtKB">
        <authorList>
            <consortium name="EnsemblPlants"/>
        </authorList>
    </citation>
    <scope>IDENTIFICATION</scope>
    <source>
        <strain evidence="6">cv. Jemalong A17</strain>
    </source>
</reference>
<sequence>MTEKYEGVAIGIDLGTTYSCVGVWQEQNDRVEIIHNDQGNRTTPSCVAFTNSQRLIGDAAKNQAATNPSNTIFDVKRLIGRKYSDSIVQMDRLLWPFKVISGANNKPTIIVKYMGKEKRFVAEEISSVILSKMREIAEAFLESPVKNAVITVPAYFNDSQRRATKDAGEIAGLNVMRIINEPTAAALAYGLQKRANFVDKRNIFIFDLGGGTFDVSILTVKDNNYEVKATAGDTHLGGEDFDNRMLTHFVKKFKKKNNEDISRNPKALRRLRTACERAKRTLSYDTEATIELDAIYKGIDFSSSITRAKFEEMNMNLFEKCMETVNSCLADAKMEKNSVDDVVLVGGSSRIPKVRQLLQEFFQGKELCNSINPDEAVAYGAAIQAVLHSESVKSVPNLVLRDVTPLSLGVSIRGDIMSVVIPRNTSIPVKRTNEYVTTEDDQSTVLIKVYEGERLKDSDNNLLGLFSLSLPLAPRGHPHKVCFTIDADGILNVSAVEETSGNKNEITITNEKGRLSRGQIERMIQEAENFKAQDMKFKKKVEARNALDDYLYKVRKVMKNDSTSSKLTPVDKEKINSAMTKGKSLIGDSQQEDTFVFVDFLKELESIFESAMNKINKGDSDEKSDSDS</sequence>
<dbReference type="eggNOG" id="KOG0101">
    <property type="taxonomic scope" value="Eukaryota"/>
</dbReference>
<dbReference type="InterPro" id="IPR029047">
    <property type="entry name" value="HSP70_peptide-bd_sf"/>
</dbReference>
<keyword evidence="3 4" id="KW-0067">ATP-binding</keyword>
<evidence type="ECO:0000256" key="3">
    <source>
        <dbReference type="ARBA" id="ARBA00022840"/>
    </source>
</evidence>
<dbReference type="AlphaFoldDB" id="G7KZY7"/>
<dbReference type="SUPFAM" id="SSF100920">
    <property type="entry name" value="Heat shock protein 70kD (HSP70), peptide-binding domain"/>
    <property type="match status" value="1"/>
</dbReference>
<dbReference type="GO" id="GO:0016887">
    <property type="term" value="F:ATP hydrolysis activity"/>
    <property type="evidence" value="ECO:0000318"/>
    <property type="project" value="GO_Central"/>
</dbReference>
<evidence type="ECO:0000256" key="4">
    <source>
        <dbReference type="RuleBase" id="RU003322"/>
    </source>
</evidence>
<dbReference type="PaxDb" id="3880-AES78190"/>
<dbReference type="EMBL" id="CM001223">
    <property type="protein sequence ID" value="AES78190.1"/>
    <property type="molecule type" value="Genomic_DNA"/>
</dbReference>